<dbReference type="CDD" id="cd02966">
    <property type="entry name" value="TlpA_like_family"/>
    <property type="match status" value="1"/>
</dbReference>
<dbReference type="EMBL" id="CP036298">
    <property type="protein sequence ID" value="QDV22249.1"/>
    <property type="molecule type" value="Genomic_DNA"/>
</dbReference>
<dbReference type="KEGG" id="ahel:Q31a_05330"/>
<keyword evidence="8" id="KW-1185">Reference proteome</keyword>
<dbReference type="GO" id="GO:0016209">
    <property type="term" value="F:antioxidant activity"/>
    <property type="evidence" value="ECO:0007669"/>
    <property type="project" value="InterPro"/>
</dbReference>
<gene>
    <name evidence="7" type="primary">resA_1</name>
    <name evidence="7" type="ORF">Q31a_05330</name>
</gene>
<evidence type="ECO:0000256" key="4">
    <source>
        <dbReference type="ARBA" id="ARBA00023284"/>
    </source>
</evidence>
<evidence type="ECO:0000256" key="1">
    <source>
        <dbReference type="ARBA" id="ARBA00004196"/>
    </source>
</evidence>
<dbReference type="Proteomes" id="UP000318017">
    <property type="component" value="Chromosome"/>
</dbReference>
<dbReference type="GO" id="GO:0030313">
    <property type="term" value="C:cell envelope"/>
    <property type="evidence" value="ECO:0007669"/>
    <property type="project" value="UniProtKB-SubCell"/>
</dbReference>
<dbReference type="GO" id="GO:0017004">
    <property type="term" value="P:cytochrome complex assembly"/>
    <property type="evidence" value="ECO:0007669"/>
    <property type="project" value="UniProtKB-KW"/>
</dbReference>
<protein>
    <submittedName>
        <fullName evidence="7">Thiol-disulfide oxidoreductase ResA</fullName>
    </submittedName>
</protein>
<dbReference type="PANTHER" id="PTHR42852">
    <property type="entry name" value="THIOL:DISULFIDE INTERCHANGE PROTEIN DSBE"/>
    <property type="match status" value="1"/>
</dbReference>
<feature type="chain" id="PRO_5021854984" evidence="5">
    <location>
        <begin position="25"/>
        <end position="395"/>
    </location>
</feature>
<reference evidence="7 8" key="1">
    <citation type="submission" date="2019-02" db="EMBL/GenBank/DDBJ databases">
        <title>Deep-cultivation of Planctomycetes and their phenomic and genomic characterization uncovers novel biology.</title>
        <authorList>
            <person name="Wiegand S."/>
            <person name="Jogler M."/>
            <person name="Boedeker C."/>
            <person name="Pinto D."/>
            <person name="Vollmers J."/>
            <person name="Rivas-Marin E."/>
            <person name="Kohn T."/>
            <person name="Peeters S.H."/>
            <person name="Heuer A."/>
            <person name="Rast P."/>
            <person name="Oberbeckmann S."/>
            <person name="Bunk B."/>
            <person name="Jeske O."/>
            <person name="Meyerdierks A."/>
            <person name="Storesund J.E."/>
            <person name="Kallscheuer N."/>
            <person name="Luecker S."/>
            <person name="Lage O.M."/>
            <person name="Pohl T."/>
            <person name="Merkel B.J."/>
            <person name="Hornburger P."/>
            <person name="Mueller R.-W."/>
            <person name="Bruemmer F."/>
            <person name="Labrenz M."/>
            <person name="Spormann A.M."/>
            <person name="Op den Camp H."/>
            <person name="Overmann J."/>
            <person name="Amann R."/>
            <person name="Jetten M.S.M."/>
            <person name="Mascher T."/>
            <person name="Medema M.H."/>
            <person name="Devos D.P."/>
            <person name="Kaster A.-K."/>
            <person name="Ovreas L."/>
            <person name="Rohde M."/>
            <person name="Galperin M.Y."/>
            <person name="Jogler C."/>
        </authorList>
    </citation>
    <scope>NUCLEOTIDE SEQUENCE [LARGE SCALE GENOMIC DNA]</scope>
    <source>
        <strain evidence="7 8">Q31a</strain>
    </source>
</reference>
<keyword evidence="3" id="KW-1015">Disulfide bond</keyword>
<dbReference type="InterPro" id="IPR000866">
    <property type="entry name" value="AhpC/TSA"/>
</dbReference>
<dbReference type="InterPro" id="IPR036249">
    <property type="entry name" value="Thioredoxin-like_sf"/>
</dbReference>
<accession>A0A518G0X3</accession>
<evidence type="ECO:0000313" key="7">
    <source>
        <dbReference type="EMBL" id="QDV22249.1"/>
    </source>
</evidence>
<organism evidence="7 8">
    <name type="scientific">Aureliella helgolandensis</name>
    <dbReference type="NCBI Taxonomy" id="2527968"/>
    <lineage>
        <taxon>Bacteria</taxon>
        <taxon>Pseudomonadati</taxon>
        <taxon>Planctomycetota</taxon>
        <taxon>Planctomycetia</taxon>
        <taxon>Pirellulales</taxon>
        <taxon>Pirellulaceae</taxon>
        <taxon>Aureliella</taxon>
    </lineage>
</organism>
<feature type="signal peptide" evidence="5">
    <location>
        <begin position="1"/>
        <end position="24"/>
    </location>
</feature>
<comment type="subcellular location">
    <subcellularLocation>
        <location evidence="1">Cell envelope</location>
    </subcellularLocation>
</comment>
<dbReference type="AlphaFoldDB" id="A0A518G0X3"/>
<keyword evidence="4" id="KW-0676">Redox-active center</keyword>
<evidence type="ECO:0000313" key="8">
    <source>
        <dbReference type="Proteomes" id="UP000318017"/>
    </source>
</evidence>
<dbReference type="Pfam" id="PF00578">
    <property type="entry name" value="AhpC-TSA"/>
    <property type="match status" value="1"/>
</dbReference>
<keyword evidence="5" id="KW-0732">Signal</keyword>
<dbReference type="InterPro" id="IPR013766">
    <property type="entry name" value="Thioredoxin_domain"/>
</dbReference>
<evidence type="ECO:0000256" key="2">
    <source>
        <dbReference type="ARBA" id="ARBA00022748"/>
    </source>
</evidence>
<name>A0A518G0X3_9BACT</name>
<evidence type="ECO:0000256" key="3">
    <source>
        <dbReference type="ARBA" id="ARBA00023157"/>
    </source>
</evidence>
<proteinExistence type="predicted"/>
<evidence type="ECO:0000256" key="5">
    <source>
        <dbReference type="SAM" id="SignalP"/>
    </source>
</evidence>
<keyword evidence="2" id="KW-0201">Cytochrome c-type biogenesis</keyword>
<dbReference type="GO" id="GO:0016491">
    <property type="term" value="F:oxidoreductase activity"/>
    <property type="evidence" value="ECO:0007669"/>
    <property type="project" value="InterPro"/>
</dbReference>
<dbReference type="SUPFAM" id="SSF52833">
    <property type="entry name" value="Thioredoxin-like"/>
    <property type="match status" value="1"/>
</dbReference>
<dbReference type="Gene3D" id="3.40.30.10">
    <property type="entry name" value="Glutaredoxin"/>
    <property type="match status" value="1"/>
</dbReference>
<dbReference type="RefSeq" id="WP_197356073.1">
    <property type="nucleotide sequence ID" value="NZ_CP036298.1"/>
</dbReference>
<evidence type="ECO:0000259" key="6">
    <source>
        <dbReference type="PROSITE" id="PS51352"/>
    </source>
</evidence>
<dbReference type="PROSITE" id="PS51352">
    <property type="entry name" value="THIOREDOXIN_2"/>
    <property type="match status" value="1"/>
</dbReference>
<dbReference type="PANTHER" id="PTHR42852:SF6">
    <property type="entry name" value="THIOL:DISULFIDE INTERCHANGE PROTEIN DSBE"/>
    <property type="match status" value="1"/>
</dbReference>
<sequence precursor="true">MKASQIKFILVSIFYLPIGTQCWAQDQKTTSNEPKTLKVGSTAPHIDAEFCFRKNEVNSLKIEQYNRDTIYVVEFWATWCPPCIAAMPLMEDIQNEFADRGVQLISLSNESREKLDEFLAKEVPGISGKTYLDIAEVYAIACDPDQSVYKEYMAASGNFSIPKIFIIGKDGRVEWIGEHGGLRSTLEEILTGRWDRAGFARKYEVKQDVSLAIRRMSEFRQKHAEDPDVVIAEIDKELAKIGPVDEPLIQILRGFRIQTLVNCGRFDEADRSIREGFTNASGNLEAVGILASILPQLPEIEKIDRKSIVELAVSELENASPTETLSHAMQELNISMESQLKLQEARLYVWAGLVRRAEEAAELARRLAVGTSTESIAEAYFQEVQKIRDNREAGR</sequence>
<feature type="domain" description="Thioredoxin" evidence="6">
    <location>
        <begin position="37"/>
        <end position="199"/>
    </location>
</feature>
<dbReference type="InterPro" id="IPR050553">
    <property type="entry name" value="Thioredoxin_ResA/DsbE_sf"/>
</dbReference>